<protein>
    <recommendedName>
        <fullName evidence="4">Tesmin/TSO1-like CXC domain-containing protein</fullName>
    </recommendedName>
</protein>
<feature type="compositionally biased region" description="Polar residues" evidence="1">
    <location>
        <begin position="175"/>
        <end position="201"/>
    </location>
</feature>
<sequence length="220" mass="24416">MDIQNNSTQQKRVKDVDDMEVKSSLELIFTRIRTSLAKIVGSKKNQLAFLPPTEDAAKMHSLRVYHQVQSWLGNTPPADKWGWHRNPKLSPIRSTLGPAPSKVLNSMFCCCAKSCGRAGGCRKIGLQCPEVCINCNGNSCENSRILDLEDEEHDVDGDPLETEDLPEINEEGQLDPTSELSQMTLTSDSQPRQTVVGSPSTDEPAPKRKRKSSRLTINIL</sequence>
<reference evidence="2" key="1">
    <citation type="submission" date="2021-12" db="EMBL/GenBank/DDBJ databases">
        <authorList>
            <person name="King R."/>
        </authorList>
    </citation>
    <scope>NUCLEOTIDE SEQUENCE</scope>
</reference>
<evidence type="ECO:0000256" key="1">
    <source>
        <dbReference type="SAM" id="MobiDB-lite"/>
    </source>
</evidence>
<accession>A0A9P0AQU8</accession>
<feature type="region of interest" description="Disordered" evidence="1">
    <location>
        <begin position="153"/>
        <end position="220"/>
    </location>
</feature>
<proteinExistence type="predicted"/>
<gene>
    <name evidence="2" type="ORF">BEMITA_LOCUS14177</name>
</gene>
<feature type="compositionally biased region" description="Acidic residues" evidence="1">
    <location>
        <begin position="153"/>
        <end position="173"/>
    </location>
</feature>
<dbReference type="Proteomes" id="UP001152759">
    <property type="component" value="Chromosome 9"/>
</dbReference>
<evidence type="ECO:0008006" key="4">
    <source>
        <dbReference type="Google" id="ProtNLM"/>
    </source>
</evidence>
<organism evidence="2 3">
    <name type="scientific">Bemisia tabaci</name>
    <name type="common">Sweetpotato whitefly</name>
    <name type="synonym">Aleurodes tabaci</name>
    <dbReference type="NCBI Taxonomy" id="7038"/>
    <lineage>
        <taxon>Eukaryota</taxon>
        <taxon>Metazoa</taxon>
        <taxon>Ecdysozoa</taxon>
        <taxon>Arthropoda</taxon>
        <taxon>Hexapoda</taxon>
        <taxon>Insecta</taxon>
        <taxon>Pterygota</taxon>
        <taxon>Neoptera</taxon>
        <taxon>Paraneoptera</taxon>
        <taxon>Hemiptera</taxon>
        <taxon>Sternorrhyncha</taxon>
        <taxon>Aleyrodoidea</taxon>
        <taxon>Aleyrodidae</taxon>
        <taxon>Aleyrodinae</taxon>
        <taxon>Bemisia</taxon>
    </lineage>
</organism>
<dbReference type="AlphaFoldDB" id="A0A9P0AQU8"/>
<evidence type="ECO:0000313" key="3">
    <source>
        <dbReference type="Proteomes" id="UP001152759"/>
    </source>
</evidence>
<evidence type="ECO:0000313" key="2">
    <source>
        <dbReference type="EMBL" id="CAH0396070.1"/>
    </source>
</evidence>
<dbReference type="EMBL" id="OU963870">
    <property type="protein sequence ID" value="CAH0396070.1"/>
    <property type="molecule type" value="Genomic_DNA"/>
</dbReference>
<keyword evidence="3" id="KW-1185">Reference proteome</keyword>
<name>A0A9P0AQU8_BEMTA</name>